<feature type="compositionally biased region" description="Basic and acidic residues" evidence="1">
    <location>
        <begin position="99"/>
        <end position="109"/>
    </location>
</feature>
<feature type="compositionally biased region" description="Basic and acidic residues" evidence="1">
    <location>
        <begin position="72"/>
        <end position="82"/>
    </location>
</feature>
<sequence length="234" mass="25702">MPLDSVIVSAWLADTQTAQNHVSPYKRPHGDLDITPRLQPRKRQALVEAAGNMNREPESPSKSLARRRSPRKPADAPKDTPTRRRQPQENAAREAPVSEGERGRSTGRDAALRSCAHPILSPSSSQYTIELSANTASVDGASWDVVSAGQKSKTSARRLPSPTKTVSDMEMLDKPIRYCFCDEDEHPLPPELISHWKVLETLCNNVGIIPTPVEVAMLLALELQSRQADMVLAG</sequence>
<name>A0A6A5W4W7_9PLEO</name>
<reference evidence="2" key="1">
    <citation type="journal article" date="2020" name="Stud. Mycol.">
        <title>101 Dothideomycetes genomes: a test case for predicting lifestyles and emergence of pathogens.</title>
        <authorList>
            <person name="Haridas S."/>
            <person name="Albert R."/>
            <person name="Binder M."/>
            <person name="Bloem J."/>
            <person name="Labutti K."/>
            <person name="Salamov A."/>
            <person name="Andreopoulos B."/>
            <person name="Baker S."/>
            <person name="Barry K."/>
            <person name="Bills G."/>
            <person name="Bluhm B."/>
            <person name="Cannon C."/>
            <person name="Castanera R."/>
            <person name="Culley D."/>
            <person name="Daum C."/>
            <person name="Ezra D."/>
            <person name="Gonzalez J."/>
            <person name="Henrissat B."/>
            <person name="Kuo A."/>
            <person name="Liang C."/>
            <person name="Lipzen A."/>
            <person name="Lutzoni F."/>
            <person name="Magnuson J."/>
            <person name="Mondo S."/>
            <person name="Nolan M."/>
            <person name="Ohm R."/>
            <person name="Pangilinan J."/>
            <person name="Park H.-J."/>
            <person name="Ramirez L."/>
            <person name="Alfaro M."/>
            <person name="Sun H."/>
            <person name="Tritt A."/>
            <person name="Yoshinaga Y."/>
            <person name="Zwiers L.-H."/>
            <person name="Turgeon B."/>
            <person name="Goodwin S."/>
            <person name="Spatafora J."/>
            <person name="Crous P."/>
            <person name="Grigoriev I."/>
        </authorList>
    </citation>
    <scope>NUCLEOTIDE SEQUENCE</scope>
    <source>
        <strain evidence="2">CBS 123094</strain>
    </source>
</reference>
<feature type="region of interest" description="Disordered" evidence="1">
    <location>
        <begin position="21"/>
        <end position="109"/>
    </location>
</feature>
<dbReference type="Proteomes" id="UP000799779">
    <property type="component" value="Unassembled WGS sequence"/>
</dbReference>
<organism evidence="2 3">
    <name type="scientific">Amniculicola lignicola CBS 123094</name>
    <dbReference type="NCBI Taxonomy" id="1392246"/>
    <lineage>
        <taxon>Eukaryota</taxon>
        <taxon>Fungi</taxon>
        <taxon>Dikarya</taxon>
        <taxon>Ascomycota</taxon>
        <taxon>Pezizomycotina</taxon>
        <taxon>Dothideomycetes</taxon>
        <taxon>Pleosporomycetidae</taxon>
        <taxon>Pleosporales</taxon>
        <taxon>Amniculicolaceae</taxon>
        <taxon>Amniculicola</taxon>
    </lineage>
</organism>
<proteinExistence type="predicted"/>
<dbReference type="EMBL" id="ML977619">
    <property type="protein sequence ID" value="KAF1996903.1"/>
    <property type="molecule type" value="Genomic_DNA"/>
</dbReference>
<dbReference type="OrthoDB" id="3728830at2759"/>
<dbReference type="AlphaFoldDB" id="A0A6A5W4W7"/>
<gene>
    <name evidence="2" type="ORF">P154DRAFT_301226</name>
</gene>
<protein>
    <submittedName>
        <fullName evidence="2">Uncharacterized protein</fullName>
    </submittedName>
</protein>
<keyword evidence="3" id="KW-1185">Reference proteome</keyword>
<evidence type="ECO:0000313" key="3">
    <source>
        <dbReference type="Proteomes" id="UP000799779"/>
    </source>
</evidence>
<evidence type="ECO:0000256" key="1">
    <source>
        <dbReference type="SAM" id="MobiDB-lite"/>
    </source>
</evidence>
<evidence type="ECO:0000313" key="2">
    <source>
        <dbReference type="EMBL" id="KAF1996903.1"/>
    </source>
</evidence>
<accession>A0A6A5W4W7</accession>